<dbReference type="SUPFAM" id="SSF81442">
    <property type="entry name" value="Cytochrome c oxidase subunit I-like"/>
    <property type="match status" value="1"/>
</dbReference>
<accession>A0A166VYT1</accession>
<name>A0A166VYT1_9GAMM</name>
<dbReference type="RefSeq" id="WP_063358294.1">
    <property type="nucleotide sequence ID" value="NZ_AQHB01000049.1"/>
</dbReference>
<evidence type="ECO:0000313" key="2">
    <source>
        <dbReference type="EMBL" id="KZN34631.1"/>
    </source>
</evidence>
<gene>
    <name evidence="2" type="ORF">N475_18995</name>
</gene>
<dbReference type="EMBL" id="AUYB01000116">
    <property type="protein sequence ID" value="KZN34631.1"/>
    <property type="molecule type" value="Genomic_DNA"/>
</dbReference>
<evidence type="ECO:0000313" key="3">
    <source>
        <dbReference type="Proteomes" id="UP000076643"/>
    </source>
</evidence>
<dbReference type="Gene3D" id="1.20.210.10">
    <property type="entry name" value="Cytochrome c oxidase-like, subunit I domain"/>
    <property type="match status" value="1"/>
</dbReference>
<feature type="transmembrane region" description="Helical" evidence="1">
    <location>
        <begin position="40"/>
        <end position="59"/>
    </location>
</feature>
<proteinExistence type="predicted"/>
<dbReference type="AlphaFoldDB" id="A0A166VYT1"/>
<evidence type="ECO:0000256" key="1">
    <source>
        <dbReference type="SAM" id="Phobius"/>
    </source>
</evidence>
<protein>
    <submittedName>
        <fullName evidence="2">Uncharacterized protein</fullName>
    </submittedName>
</protein>
<reference evidence="2 3" key="1">
    <citation type="submission" date="2013-07" db="EMBL/GenBank/DDBJ databases">
        <title>Comparative Genomic and Metabolomic Analysis of Twelve Strains of Pseudoalteromonas luteoviolacea.</title>
        <authorList>
            <person name="Vynne N.G."/>
            <person name="Mansson M."/>
            <person name="Gram L."/>
        </authorList>
    </citation>
    <scope>NUCLEOTIDE SEQUENCE [LARGE SCALE GENOMIC DNA]</scope>
    <source>
        <strain evidence="2 3">DSM 6061</strain>
    </source>
</reference>
<keyword evidence="1" id="KW-0472">Membrane</keyword>
<dbReference type="InterPro" id="IPR036927">
    <property type="entry name" value="Cyt_c_oxase-like_su1_sf"/>
</dbReference>
<keyword evidence="3" id="KW-1185">Reference proteome</keyword>
<keyword evidence="1" id="KW-0812">Transmembrane</keyword>
<feature type="transmembrane region" description="Helical" evidence="1">
    <location>
        <begin position="12"/>
        <end position="34"/>
    </location>
</feature>
<feature type="transmembrane region" description="Helical" evidence="1">
    <location>
        <begin position="71"/>
        <end position="92"/>
    </location>
</feature>
<comment type="caution">
    <text evidence="2">The sequence shown here is derived from an EMBL/GenBank/DDBJ whole genome shotgun (WGS) entry which is preliminary data.</text>
</comment>
<sequence length="140" mass="15089">MNKLGMKFMLSAAFYGLIAMSVGVYMAATSDYLFKAAHGHLNLLGWVTMSIFGIVYFVLPDLASTKLAKLHFYCAHVAVLFLSGGMAIFVLFGSTNVAKVGAVFAISSMLLFLYGLIKYGSTKTSFSQSSAIDSKQPISE</sequence>
<dbReference type="PATRIC" id="fig|1365250.3.peg.3489"/>
<dbReference type="Proteomes" id="UP000076643">
    <property type="component" value="Unassembled WGS sequence"/>
</dbReference>
<organism evidence="2 3">
    <name type="scientific">Pseudoalteromonas luteoviolacea DSM 6061</name>
    <dbReference type="NCBI Taxonomy" id="1365250"/>
    <lineage>
        <taxon>Bacteria</taxon>
        <taxon>Pseudomonadati</taxon>
        <taxon>Pseudomonadota</taxon>
        <taxon>Gammaproteobacteria</taxon>
        <taxon>Alteromonadales</taxon>
        <taxon>Pseudoalteromonadaceae</taxon>
        <taxon>Pseudoalteromonas</taxon>
    </lineage>
</organism>
<keyword evidence="1" id="KW-1133">Transmembrane helix</keyword>
<feature type="transmembrane region" description="Helical" evidence="1">
    <location>
        <begin position="98"/>
        <end position="117"/>
    </location>
</feature>